<accession>A0A4S8MH51</accession>
<gene>
    <name evidence="1" type="ORF">K435DRAFT_654185</name>
</gene>
<keyword evidence="2" id="KW-1185">Reference proteome</keyword>
<name>A0A4S8MH51_DENBC</name>
<proteinExistence type="predicted"/>
<reference evidence="1 2" key="1">
    <citation type="journal article" date="2019" name="Nat. Ecol. Evol.">
        <title>Megaphylogeny resolves global patterns of mushroom evolution.</title>
        <authorList>
            <person name="Varga T."/>
            <person name="Krizsan K."/>
            <person name="Foldi C."/>
            <person name="Dima B."/>
            <person name="Sanchez-Garcia M."/>
            <person name="Sanchez-Ramirez S."/>
            <person name="Szollosi G.J."/>
            <person name="Szarkandi J.G."/>
            <person name="Papp V."/>
            <person name="Albert L."/>
            <person name="Andreopoulos W."/>
            <person name="Angelini C."/>
            <person name="Antonin V."/>
            <person name="Barry K.W."/>
            <person name="Bougher N.L."/>
            <person name="Buchanan P."/>
            <person name="Buyck B."/>
            <person name="Bense V."/>
            <person name="Catcheside P."/>
            <person name="Chovatia M."/>
            <person name="Cooper J."/>
            <person name="Damon W."/>
            <person name="Desjardin D."/>
            <person name="Finy P."/>
            <person name="Geml J."/>
            <person name="Haridas S."/>
            <person name="Hughes K."/>
            <person name="Justo A."/>
            <person name="Karasinski D."/>
            <person name="Kautmanova I."/>
            <person name="Kiss B."/>
            <person name="Kocsube S."/>
            <person name="Kotiranta H."/>
            <person name="LaButti K.M."/>
            <person name="Lechner B.E."/>
            <person name="Liimatainen K."/>
            <person name="Lipzen A."/>
            <person name="Lukacs Z."/>
            <person name="Mihaltcheva S."/>
            <person name="Morgado L.N."/>
            <person name="Niskanen T."/>
            <person name="Noordeloos M.E."/>
            <person name="Ohm R.A."/>
            <person name="Ortiz-Santana B."/>
            <person name="Ovrebo C."/>
            <person name="Racz N."/>
            <person name="Riley R."/>
            <person name="Savchenko A."/>
            <person name="Shiryaev A."/>
            <person name="Soop K."/>
            <person name="Spirin V."/>
            <person name="Szebenyi C."/>
            <person name="Tomsovsky M."/>
            <person name="Tulloss R.E."/>
            <person name="Uehling J."/>
            <person name="Grigoriev I.V."/>
            <person name="Vagvolgyi C."/>
            <person name="Papp T."/>
            <person name="Martin F.M."/>
            <person name="Miettinen O."/>
            <person name="Hibbett D.S."/>
            <person name="Nagy L.G."/>
        </authorList>
    </citation>
    <scope>NUCLEOTIDE SEQUENCE [LARGE SCALE GENOMIC DNA]</scope>
    <source>
        <strain evidence="1 2">CBS 962.96</strain>
    </source>
</reference>
<dbReference type="Proteomes" id="UP000297245">
    <property type="component" value="Unassembled WGS sequence"/>
</dbReference>
<evidence type="ECO:0000313" key="1">
    <source>
        <dbReference type="EMBL" id="THV02013.1"/>
    </source>
</evidence>
<protein>
    <submittedName>
        <fullName evidence="1">Uncharacterized protein</fullName>
    </submittedName>
</protein>
<dbReference type="EMBL" id="ML179081">
    <property type="protein sequence ID" value="THV02013.1"/>
    <property type="molecule type" value="Genomic_DNA"/>
</dbReference>
<feature type="non-terminal residue" evidence="1">
    <location>
        <position position="1"/>
    </location>
</feature>
<dbReference type="OrthoDB" id="3259181at2759"/>
<organism evidence="1 2">
    <name type="scientific">Dendrothele bispora (strain CBS 962.96)</name>
    <dbReference type="NCBI Taxonomy" id="1314807"/>
    <lineage>
        <taxon>Eukaryota</taxon>
        <taxon>Fungi</taxon>
        <taxon>Dikarya</taxon>
        <taxon>Basidiomycota</taxon>
        <taxon>Agaricomycotina</taxon>
        <taxon>Agaricomycetes</taxon>
        <taxon>Agaricomycetidae</taxon>
        <taxon>Agaricales</taxon>
        <taxon>Agaricales incertae sedis</taxon>
        <taxon>Dendrothele</taxon>
    </lineage>
</organism>
<sequence>LFFYYAHYNILGLTYHLKSHFPAIFRLYEILHQRSEPPTSKEIEIASGKKALDPKSVHAYLSKLERASKDIQKALENQAAKAVGPWDQSQFEGLLVEWIVACNQPFEEVERPEFKELLTYTHHPASTLHIPGHTTITQQVIQMSEGARETLRQVFAVRT</sequence>
<dbReference type="AlphaFoldDB" id="A0A4S8MH51"/>
<evidence type="ECO:0000313" key="2">
    <source>
        <dbReference type="Proteomes" id="UP000297245"/>
    </source>
</evidence>